<name>A0A9W6TYG0_9STRA</name>
<dbReference type="Proteomes" id="UP001165083">
    <property type="component" value="Unassembled WGS sequence"/>
</dbReference>
<dbReference type="InterPro" id="IPR036404">
    <property type="entry name" value="Jacalin-like_lectin_dom_sf"/>
</dbReference>
<dbReference type="EMBL" id="BSXW01000441">
    <property type="protein sequence ID" value="GMF22436.1"/>
    <property type="molecule type" value="Genomic_DNA"/>
</dbReference>
<organism evidence="3 4">
    <name type="scientific">Phytophthora lilii</name>
    <dbReference type="NCBI Taxonomy" id="2077276"/>
    <lineage>
        <taxon>Eukaryota</taxon>
        <taxon>Sar</taxon>
        <taxon>Stramenopiles</taxon>
        <taxon>Oomycota</taxon>
        <taxon>Peronosporomycetes</taxon>
        <taxon>Peronosporales</taxon>
        <taxon>Peronosporaceae</taxon>
        <taxon>Phytophthora</taxon>
    </lineage>
</organism>
<feature type="domain" description="Jacalin-type lectin" evidence="2">
    <location>
        <begin position="47"/>
        <end position="190"/>
    </location>
</feature>
<protein>
    <submittedName>
        <fullName evidence="3">Unnamed protein product</fullName>
    </submittedName>
</protein>
<feature type="chain" id="PRO_5040746141" evidence="1">
    <location>
        <begin position="43"/>
        <end position="207"/>
    </location>
</feature>
<dbReference type="InterPro" id="IPR001229">
    <property type="entry name" value="Jacalin-like_lectin_dom"/>
</dbReference>
<sequence>MLLQLSQDHFEIWSEQQSKHEYRMTRAVWFILQVLLMQTVSARNNEMYMTVAFGGTTGTAYDDSKIIGPGQIVHSVTIRSGERVNGVGVDTTTLSGTRSNLYHGGGGGKETTLTLNSGEYVTNMEIHVGAKEGSTRVVFVKFTTSSGRSISGGTPTSDVYNLKTESGFQLGGFFGASGKELDSIGPVWTRITPSLEEPGTVNPDPYY</sequence>
<gene>
    <name evidence="3" type="ORF">Plil01_000894200</name>
</gene>
<accession>A0A9W6TYG0</accession>
<evidence type="ECO:0000259" key="2">
    <source>
        <dbReference type="PROSITE" id="PS51752"/>
    </source>
</evidence>
<dbReference type="OrthoDB" id="107091at2759"/>
<feature type="signal peptide" evidence="1">
    <location>
        <begin position="1"/>
        <end position="42"/>
    </location>
</feature>
<keyword evidence="1" id="KW-0732">Signal</keyword>
<dbReference type="SMART" id="SM00915">
    <property type="entry name" value="Jacalin"/>
    <property type="match status" value="1"/>
</dbReference>
<evidence type="ECO:0000313" key="3">
    <source>
        <dbReference type="EMBL" id="GMF22436.1"/>
    </source>
</evidence>
<evidence type="ECO:0000313" key="4">
    <source>
        <dbReference type="Proteomes" id="UP001165083"/>
    </source>
</evidence>
<dbReference type="PROSITE" id="PS51752">
    <property type="entry name" value="JACALIN_LECTIN"/>
    <property type="match status" value="1"/>
</dbReference>
<dbReference type="AlphaFoldDB" id="A0A9W6TYG0"/>
<evidence type="ECO:0000256" key="1">
    <source>
        <dbReference type="SAM" id="SignalP"/>
    </source>
</evidence>
<comment type="caution">
    <text evidence="3">The sequence shown here is derived from an EMBL/GenBank/DDBJ whole genome shotgun (WGS) entry which is preliminary data.</text>
</comment>
<keyword evidence="4" id="KW-1185">Reference proteome</keyword>
<proteinExistence type="predicted"/>
<dbReference type="Pfam" id="PF01419">
    <property type="entry name" value="Jacalin"/>
    <property type="match status" value="1"/>
</dbReference>
<dbReference type="Gene3D" id="2.100.10.30">
    <property type="entry name" value="Jacalin-like lectin domain"/>
    <property type="match status" value="1"/>
</dbReference>
<reference evidence="3" key="1">
    <citation type="submission" date="2023-04" db="EMBL/GenBank/DDBJ databases">
        <title>Phytophthora lilii NBRC 32176.</title>
        <authorList>
            <person name="Ichikawa N."/>
            <person name="Sato H."/>
            <person name="Tonouchi N."/>
        </authorList>
    </citation>
    <scope>NUCLEOTIDE SEQUENCE</scope>
    <source>
        <strain evidence="3">NBRC 32176</strain>
    </source>
</reference>
<dbReference type="SUPFAM" id="SSF51101">
    <property type="entry name" value="Mannose-binding lectins"/>
    <property type="match status" value="1"/>
</dbReference>